<evidence type="ECO:0000313" key="2">
    <source>
        <dbReference type="EMBL" id="CAF1608258.1"/>
    </source>
</evidence>
<evidence type="ECO:0000313" key="1">
    <source>
        <dbReference type="EMBL" id="CAF1024892.1"/>
    </source>
</evidence>
<organism evidence="2 3">
    <name type="scientific">Rotaria sordida</name>
    <dbReference type="NCBI Taxonomy" id="392033"/>
    <lineage>
        <taxon>Eukaryota</taxon>
        <taxon>Metazoa</taxon>
        <taxon>Spiralia</taxon>
        <taxon>Gnathifera</taxon>
        <taxon>Rotifera</taxon>
        <taxon>Eurotatoria</taxon>
        <taxon>Bdelloidea</taxon>
        <taxon>Philodinida</taxon>
        <taxon>Philodinidae</taxon>
        <taxon>Rotaria</taxon>
    </lineage>
</organism>
<dbReference type="EMBL" id="CAJNOH010000389">
    <property type="protein sequence ID" value="CAF1024892.1"/>
    <property type="molecule type" value="Genomic_DNA"/>
</dbReference>
<dbReference type="Proteomes" id="UP000663854">
    <property type="component" value="Unassembled WGS sequence"/>
</dbReference>
<dbReference type="Proteomes" id="UP000663870">
    <property type="component" value="Unassembled WGS sequence"/>
</dbReference>
<gene>
    <name evidence="2" type="ORF">JXQ802_LOCUS49095</name>
    <name evidence="1" type="ORF">PYM288_LOCUS15821</name>
</gene>
<protein>
    <submittedName>
        <fullName evidence="2">Uncharacterized protein</fullName>
    </submittedName>
</protein>
<reference evidence="2" key="1">
    <citation type="submission" date="2021-02" db="EMBL/GenBank/DDBJ databases">
        <authorList>
            <person name="Nowell W R."/>
        </authorList>
    </citation>
    <scope>NUCLEOTIDE SEQUENCE</scope>
</reference>
<keyword evidence="3" id="KW-1185">Reference proteome</keyword>
<evidence type="ECO:0000313" key="3">
    <source>
        <dbReference type="Proteomes" id="UP000663870"/>
    </source>
</evidence>
<sequence>MPKFTYSTNKNYNQRASSRYSNESSYYFIHRETTIDILNELINYAIVATHYTLDTEDQLQPRRKLSKGTPIQIQFVCENHPSIIILIETLYLPDESSPIFEKIKKLCRTVSSNKHRIFAWGDVEQQLLKFYQYNLFNEDGIKQIKPKHIQDKFKEWYHENHSSSLYVRIKANEPYSLEMAIYLTFNQWFDKRMTLAN</sequence>
<comment type="caution">
    <text evidence="2">The sequence shown here is derived from an EMBL/GenBank/DDBJ whole genome shotgun (WGS) entry which is preliminary data.</text>
</comment>
<dbReference type="EMBL" id="CAJNOL010005668">
    <property type="protein sequence ID" value="CAF1608258.1"/>
    <property type="molecule type" value="Genomic_DNA"/>
</dbReference>
<proteinExistence type="predicted"/>
<dbReference type="AlphaFoldDB" id="A0A816BEV1"/>
<accession>A0A816BEV1</accession>
<name>A0A816BEV1_9BILA</name>